<keyword evidence="2" id="KW-0378">Hydrolase</keyword>
<dbReference type="Proteomes" id="UP000283387">
    <property type="component" value="Unassembled WGS sequence"/>
</dbReference>
<dbReference type="OrthoDB" id="9802724at2"/>
<sequence length="330" mass="37362">MKKNWLIFVLVLFVVSCQSSKDLKHITVASYNVENLFDTEDDPHINDNEFLPGSDKKWTTERYERKLNDIARVLHEISPDDLPEIIGLAEIENQKVLEDLVKTEALAPGNYKIAHQDSPDKRGIDVALLYRPDAFKLISFEAIPVDPGFATRDILHVYGQFKKEEFHFFVNHWPSRIGGLEKSEPNRVVAAETLKKKVDSILAENPDANIVVMGDMNDEPQNKSLQEVLGAGSPDSNSELVNLMMPLALEKKGTYNYRGTWNMLDNLVISSGLLDAKGYKVTPPTGFIFSEPWMEYTNKDGEISPNRTYGGPNYYGGVSDHFPVYFEMEK</sequence>
<dbReference type="PROSITE" id="PS51257">
    <property type="entry name" value="PROKAR_LIPOPROTEIN"/>
    <property type="match status" value="1"/>
</dbReference>
<name>A0A419VWC0_9BACT</name>
<evidence type="ECO:0000313" key="3">
    <source>
        <dbReference type="Proteomes" id="UP000283387"/>
    </source>
</evidence>
<dbReference type="EMBL" id="RAPN01000004">
    <property type="protein sequence ID" value="RKD86443.1"/>
    <property type="molecule type" value="Genomic_DNA"/>
</dbReference>
<dbReference type="GO" id="GO:0004519">
    <property type="term" value="F:endonuclease activity"/>
    <property type="evidence" value="ECO:0007669"/>
    <property type="project" value="UniProtKB-KW"/>
</dbReference>
<evidence type="ECO:0000313" key="2">
    <source>
        <dbReference type="EMBL" id="RKD86443.1"/>
    </source>
</evidence>
<keyword evidence="2" id="KW-0269">Exonuclease</keyword>
<dbReference type="PANTHER" id="PTHR42834">
    <property type="entry name" value="ENDONUCLEASE/EXONUCLEASE/PHOSPHATASE FAMILY PROTEIN (AFU_ORTHOLOGUE AFUA_3G09210)"/>
    <property type="match status" value="1"/>
</dbReference>
<feature type="domain" description="Endonuclease/exonuclease/phosphatase" evidence="1">
    <location>
        <begin position="27"/>
        <end position="330"/>
    </location>
</feature>
<dbReference type="Gene3D" id="3.60.10.10">
    <property type="entry name" value="Endonuclease/exonuclease/phosphatase"/>
    <property type="match status" value="1"/>
</dbReference>
<protein>
    <submittedName>
        <fullName evidence="2">Endonuclease/Exonuclease/phosphatase family protein</fullName>
    </submittedName>
</protein>
<dbReference type="InterPro" id="IPR036691">
    <property type="entry name" value="Endo/exonu/phosph_ase_sf"/>
</dbReference>
<accession>A0A419VWC0</accession>
<proteinExistence type="predicted"/>
<keyword evidence="2" id="KW-0540">Nuclease</keyword>
<dbReference type="PANTHER" id="PTHR42834:SF1">
    <property type="entry name" value="ENDONUCLEASE_EXONUCLEASE_PHOSPHATASE FAMILY PROTEIN (AFU_ORTHOLOGUE AFUA_3G09210)"/>
    <property type="match status" value="1"/>
</dbReference>
<dbReference type="RefSeq" id="WP_120275141.1">
    <property type="nucleotide sequence ID" value="NZ_RAPN01000004.1"/>
</dbReference>
<keyword evidence="2" id="KW-0255">Endonuclease</keyword>
<evidence type="ECO:0000259" key="1">
    <source>
        <dbReference type="Pfam" id="PF19580"/>
    </source>
</evidence>
<dbReference type="GO" id="GO:0004527">
    <property type="term" value="F:exonuclease activity"/>
    <property type="evidence" value="ECO:0007669"/>
    <property type="project" value="UniProtKB-KW"/>
</dbReference>
<comment type="caution">
    <text evidence="2">The sequence shown here is derived from an EMBL/GenBank/DDBJ whole genome shotgun (WGS) entry which is preliminary data.</text>
</comment>
<organism evidence="2 3">
    <name type="scientific">Mangrovibacterium diazotrophicum</name>
    <dbReference type="NCBI Taxonomy" id="1261403"/>
    <lineage>
        <taxon>Bacteria</taxon>
        <taxon>Pseudomonadati</taxon>
        <taxon>Bacteroidota</taxon>
        <taxon>Bacteroidia</taxon>
        <taxon>Marinilabiliales</taxon>
        <taxon>Prolixibacteraceae</taxon>
        <taxon>Mangrovibacterium</taxon>
    </lineage>
</organism>
<gene>
    <name evidence="2" type="ORF">BC643_4136</name>
</gene>
<keyword evidence="3" id="KW-1185">Reference proteome</keyword>
<dbReference type="InterPro" id="IPR005135">
    <property type="entry name" value="Endo/exonuclease/phosphatase"/>
</dbReference>
<dbReference type="SUPFAM" id="SSF56219">
    <property type="entry name" value="DNase I-like"/>
    <property type="match status" value="1"/>
</dbReference>
<reference evidence="2 3" key="1">
    <citation type="submission" date="2018-09" db="EMBL/GenBank/DDBJ databases">
        <title>Genomic Encyclopedia of Archaeal and Bacterial Type Strains, Phase II (KMG-II): from individual species to whole genera.</title>
        <authorList>
            <person name="Goeker M."/>
        </authorList>
    </citation>
    <scope>NUCLEOTIDE SEQUENCE [LARGE SCALE GENOMIC DNA]</scope>
    <source>
        <strain evidence="2 3">DSM 27148</strain>
    </source>
</reference>
<dbReference type="Pfam" id="PF19580">
    <property type="entry name" value="Exo_endo_phos_3"/>
    <property type="match status" value="1"/>
</dbReference>
<dbReference type="AlphaFoldDB" id="A0A419VWC0"/>